<evidence type="ECO:0000313" key="2">
    <source>
        <dbReference type="Proteomes" id="UP001060215"/>
    </source>
</evidence>
<gene>
    <name evidence="1" type="ORF">LOK49_LG08G00964</name>
</gene>
<dbReference type="Proteomes" id="UP001060215">
    <property type="component" value="Chromosome 9"/>
</dbReference>
<comment type="caution">
    <text evidence="1">The sequence shown here is derived from an EMBL/GenBank/DDBJ whole genome shotgun (WGS) entry which is preliminary data.</text>
</comment>
<sequence>MLLRMTLLFGPPGSGKTTLLKALAGKSDDNLKISGKVTYCGREFKEFVPQRTSAYISYGLCIYFTVLLSFAFPTLWGKPIRVNKVSQDKKSLDVGANLFVGNLDPIRNLMHSNDVDEKLLYDTFSAFGVIVTNPKNAGCF</sequence>
<keyword evidence="2" id="KW-1185">Reference proteome</keyword>
<accession>A0ACC0GQI4</accession>
<reference evidence="1 2" key="1">
    <citation type="journal article" date="2022" name="Plant J.">
        <title>Chromosome-level genome of Camellia lanceoleosa provides a valuable resource for understanding genome evolution and self-incompatibility.</title>
        <authorList>
            <person name="Gong W."/>
            <person name="Xiao S."/>
            <person name="Wang L."/>
            <person name="Liao Z."/>
            <person name="Chang Y."/>
            <person name="Mo W."/>
            <person name="Hu G."/>
            <person name="Li W."/>
            <person name="Zhao G."/>
            <person name="Zhu H."/>
            <person name="Hu X."/>
            <person name="Ji K."/>
            <person name="Xiang X."/>
            <person name="Song Q."/>
            <person name="Yuan D."/>
            <person name="Jin S."/>
            <person name="Zhang L."/>
        </authorList>
    </citation>
    <scope>NUCLEOTIDE SEQUENCE [LARGE SCALE GENOMIC DNA]</scope>
    <source>
        <strain evidence="1">SQ_2022a</strain>
    </source>
</reference>
<organism evidence="1 2">
    <name type="scientific">Camellia lanceoleosa</name>
    <dbReference type="NCBI Taxonomy" id="1840588"/>
    <lineage>
        <taxon>Eukaryota</taxon>
        <taxon>Viridiplantae</taxon>
        <taxon>Streptophyta</taxon>
        <taxon>Embryophyta</taxon>
        <taxon>Tracheophyta</taxon>
        <taxon>Spermatophyta</taxon>
        <taxon>Magnoliopsida</taxon>
        <taxon>eudicotyledons</taxon>
        <taxon>Gunneridae</taxon>
        <taxon>Pentapetalae</taxon>
        <taxon>asterids</taxon>
        <taxon>Ericales</taxon>
        <taxon>Theaceae</taxon>
        <taxon>Camellia</taxon>
    </lineage>
</organism>
<protein>
    <submittedName>
        <fullName evidence="1">Pleiotropic drug resistance protein 2</fullName>
    </submittedName>
</protein>
<proteinExistence type="predicted"/>
<dbReference type="EMBL" id="CM045766">
    <property type="protein sequence ID" value="KAI8003468.1"/>
    <property type="molecule type" value="Genomic_DNA"/>
</dbReference>
<evidence type="ECO:0000313" key="1">
    <source>
        <dbReference type="EMBL" id="KAI8003468.1"/>
    </source>
</evidence>
<name>A0ACC0GQI4_9ERIC</name>